<evidence type="ECO:0000256" key="8">
    <source>
        <dbReference type="ARBA" id="ARBA00023274"/>
    </source>
</evidence>
<evidence type="ECO:0000256" key="10">
    <source>
        <dbReference type="SAM" id="MobiDB-lite"/>
    </source>
</evidence>
<feature type="compositionally biased region" description="Basic and acidic residues" evidence="10">
    <location>
        <begin position="149"/>
        <end position="158"/>
    </location>
</feature>
<dbReference type="InterPro" id="IPR053939">
    <property type="entry name" value="UTP25_C"/>
</dbReference>
<dbReference type="Proteomes" id="UP001306508">
    <property type="component" value="Unassembled WGS sequence"/>
</dbReference>
<dbReference type="PANTHER" id="PTHR12933:SF0">
    <property type="entry name" value="U3 SMALL NUCLEOLAR RNA-ASSOCIATED PROTEIN 25 HOMOLOG"/>
    <property type="match status" value="1"/>
</dbReference>
<feature type="compositionally biased region" description="Acidic residues" evidence="10">
    <location>
        <begin position="58"/>
        <end position="79"/>
    </location>
</feature>
<dbReference type="GO" id="GO:0019843">
    <property type="term" value="F:rRNA binding"/>
    <property type="evidence" value="ECO:0007669"/>
    <property type="project" value="TreeGrafter"/>
</dbReference>
<dbReference type="InterPro" id="IPR053940">
    <property type="entry name" value="UTP25_NTPase-like"/>
</dbReference>
<keyword evidence="5 9" id="KW-0690">Ribosome biogenesis</keyword>
<feature type="compositionally biased region" description="Basic residues" evidence="10">
    <location>
        <begin position="15"/>
        <end position="30"/>
    </location>
</feature>
<name>A0AAN7WRY5_9SACH</name>
<evidence type="ECO:0000256" key="1">
    <source>
        <dbReference type="ARBA" id="ARBA00002883"/>
    </source>
</evidence>
<comment type="subcellular location">
    <subcellularLocation>
        <location evidence="2 9">Nucleus</location>
        <location evidence="2 9">Nucleolus</location>
    </subcellularLocation>
</comment>
<evidence type="ECO:0000256" key="3">
    <source>
        <dbReference type="ARBA" id="ARBA00009223"/>
    </source>
</evidence>
<comment type="function">
    <text evidence="1 9">DEAD-box RNA helicase-like protein required for pre-18S rRNA processing, specifically at sites A0, A1, and A2.</text>
</comment>
<feature type="region of interest" description="Disordered" evidence="10">
    <location>
        <begin position="1"/>
        <end position="125"/>
    </location>
</feature>
<keyword evidence="14" id="KW-1185">Reference proteome</keyword>
<evidence type="ECO:0000256" key="6">
    <source>
        <dbReference type="ARBA" id="ARBA00022552"/>
    </source>
</evidence>
<gene>
    <name evidence="13" type="ORF">RI543_001957</name>
</gene>
<dbReference type="AlphaFoldDB" id="A0AAN7WRY5"/>
<dbReference type="GO" id="GO:0000462">
    <property type="term" value="P:maturation of SSU-rRNA from tricistronic rRNA transcript (SSU-rRNA, 5.8S rRNA, LSU-rRNA)"/>
    <property type="evidence" value="ECO:0007669"/>
    <property type="project" value="TreeGrafter"/>
</dbReference>
<evidence type="ECO:0000259" key="12">
    <source>
        <dbReference type="Pfam" id="PF22916"/>
    </source>
</evidence>
<comment type="similarity">
    <text evidence="3 9">Belongs to the UTP25 family.</text>
</comment>
<evidence type="ECO:0000256" key="4">
    <source>
        <dbReference type="ARBA" id="ARBA00015422"/>
    </source>
</evidence>
<feature type="compositionally biased region" description="Basic and acidic residues" evidence="10">
    <location>
        <begin position="35"/>
        <end position="52"/>
    </location>
</feature>
<evidence type="ECO:0000256" key="5">
    <source>
        <dbReference type="ARBA" id="ARBA00022517"/>
    </source>
</evidence>
<evidence type="ECO:0000313" key="14">
    <source>
        <dbReference type="Proteomes" id="UP001306508"/>
    </source>
</evidence>
<dbReference type="GO" id="GO:0032040">
    <property type="term" value="C:small-subunit processome"/>
    <property type="evidence" value="ECO:0007669"/>
    <property type="project" value="TreeGrafter"/>
</dbReference>
<dbReference type="GO" id="GO:0034511">
    <property type="term" value="F:U3 snoRNA binding"/>
    <property type="evidence" value="ECO:0007669"/>
    <property type="project" value="InterPro"/>
</dbReference>
<reference evidence="14" key="1">
    <citation type="submission" date="2023-07" db="EMBL/GenBank/DDBJ databases">
        <title>A draft genome of Kazachstania heterogenica Y-27499.</title>
        <authorList>
            <person name="Donic C."/>
            <person name="Kralova J.S."/>
            <person name="Fidel L."/>
            <person name="Ben-Dor S."/>
            <person name="Jung S."/>
        </authorList>
    </citation>
    <scope>NUCLEOTIDE SEQUENCE [LARGE SCALE GENOMIC DNA]</scope>
    <source>
        <strain evidence="14">Y27499</strain>
    </source>
</reference>
<evidence type="ECO:0000256" key="9">
    <source>
        <dbReference type="RuleBase" id="RU365070"/>
    </source>
</evidence>
<feature type="domain" description="UTP25 C-terminal" evidence="11">
    <location>
        <begin position="554"/>
        <end position="745"/>
    </location>
</feature>
<evidence type="ECO:0000256" key="7">
    <source>
        <dbReference type="ARBA" id="ARBA00023242"/>
    </source>
</evidence>
<organism evidence="13 14">
    <name type="scientific">Arxiozyma heterogenica</name>
    <dbReference type="NCBI Taxonomy" id="278026"/>
    <lineage>
        <taxon>Eukaryota</taxon>
        <taxon>Fungi</taxon>
        <taxon>Dikarya</taxon>
        <taxon>Ascomycota</taxon>
        <taxon>Saccharomycotina</taxon>
        <taxon>Saccharomycetes</taxon>
        <taxon>Saccharomycetales</taxon>
        <taxon>Saccharomycetaceae</taxon>
        <taxon>Arxiozyma</taxon>
    </lineage>
</organism>
<proteinExistence type="inferred from homology"/>
<dbReference type="InterPro" id="IPR010678">
    <property type="entry name" value="UTP25"/>
</dbReference>
<dbReference type="EMBL" id="JAWIZZ010000040">
    <property type="protein sequence ID" value="KAK5780832.1"/>
    <property type="molecule type" value="Genomic_DNA"/>
</dbReference>
<keyword evidence="7 9" id="KW-0539">Nucleus</keyword>
<accession>A0AAN7WRY5</accession>
<keyword evidence="8 9" id="KW-0687">Ribonucleoprotein</keyword>
<evidence type="ECO:0000313" key="13">
    <source>
        <dbReference type="EMBL" id="KAK5780832.1"/>
    </source>
</evidence>
<feature type="domain" description="UTP25 NTP hydrolase-like" evidence="12">
    <location>
        <begin position="286"/>
        <end position="540"/>
    </location>
</feature>
<comment type="subunit">
    <text evidence="9">Component of the ribosomal small subunit (SSU) processome composed of at least 40 protein subunits and snoRNA U3.</text>
</comment>
<dbReference type="Pfam" id="PF06862">
    <property type="entry name" value="Utp25_C"/>
    <property type="match status" value="1"/>
</dbReference>
<sequence>MSSDKIENDPSFNNGKKRGRKELRVIKRTSTRSSDLIRKGKKSYESHEDSNKYFDGNEVNEEEEEEDQEEGSDDDDDDERKEKVYGALLTILKSEHPEPKRRKKSSNNLNNNLSQTEQDPKKYIAQDDYEITNTDVVLEFENEQIENALDEKQASEKEDKDEEEETISDNNSLDSEDETDPFESHFNKASEQFIDKLDNAFKSHEIKYKSLKLSGNSIDQYMLYSEPRILTDQNSRSAQIKTPIIKSSIHSYFLKQRLKVQNDLMDPKKDDLTKLQKDLVDPMFQYKDILYEYGNYDTDEEQYRNLYSIHVLNHIYKTRDRILKNNQKLQDNPDAEFLDQGFTRPKVLIIAPTRDTAYHIVDIIINKSGIDQVDKKSKFKDQFLEESLPPSSKPKSFQHIFKGNTNDFFILGIKFTRKAIKLYSNFYQSDIIVCSPLGLQMIVENTDKKKRQNDFLSSIELTIIDQLYSIEFQNISHLFTIFDHLNRIPQEQHDTDFSRIRMWYINDQARLFRQTMIFTKYISPVANSFINGKCQNWSGRWKNHRVIQPEQSGIGQLGLRVRQIFQRFDILDGNVVDEPDYRFKNFTSVVIPSIIKSTGYEEGILIYITDYSDYVRIRNYMKDKTNILFGDINEYSDQRQLTANRTLFQQGRIKVLLYTERLHHFRRYEIKGVKSVIFYKPPSNPEFYNEIVRYIGKSVFLDQADINISTVKCIYSKMDALALENIVGTKRAGILCHAQNETYEFK</sequence>
<evidence type="ECO:0000259" key="11">
    <source>
        <dbReference type="Pfam" id="PF06862"/>
    </source>
</evidence>
<feature type="region of interest" description="Disordered" evidence="10">
    <location>
        <begin position="147"/>
        <end position="183"/>
    </location>
</feature>
<dbReference type="PANTHER" id="PTHR12933">
    <property type="entry name" value="ORF PROTEIN-RELATED"/>
    <property type="match status" value="1"/>
</dbReference>
<dbReference type="Pfam" id="PF22916">
    <property type="entry name" value="UTP25_NTPase-like"/>
    <property type="match status" value="1"/>
</dbReference>
<comment type="caution">
    <text evidence="13">The sequence shown here is derived from an EMBL/GenBank/DDBJ whole genome shotgun (WGS) entry which is preliminary data.</text>
</comment>
<keyword evidence="6 9" id="KW-0698">rRNA processing</keyword>
<evidence type="ECO:0000256" key="2">
    <source>
        <dbReference type="ARBA" id="ARBA00004604"/>
    </source>
</evidence>
<protein>
    <recommendedName>
        <fullName evidence="4 9">U3 small nucleolar RNA-associated protein 25</fullName>
        <shortName evidence="9">U3 snoRNA-associated protein 25</shortName>
    </recommendedName>
</protein>